<evidence type="ECO:0000313" key="1">
    <source>
        <dbReference type="EMBL" id="OQX04332.1"/>
    </source>
</evidence>
<comment type="caution">
    <text evidence="1">The sequence shown here is derived from an EMBL/GenBank/DDBJ whole genome shotgun (WGS) entry which is preliminary data.</text>
</comment>
<organism evidence="1 2">
    <name type="scientific">Thiothrix lacustris</name>
    <dbReference type="NCBI Taxonomy" id="525917"/>
    <lineage>
        <taxon>Bacteria</taxon>
        <taxon>Pseudomonadati</taxon>
        <taxon>Pseudomonadota</taxon>
        <taxon>Gammaproteobacteria</taxon>
        <taxon>Thiotrichales</taxon>
        <taxon>Thiotrichaceae</taxon>
        <taxon>Thiothrix</taxon>
    </lineage>
</organism>
<accession>A0A1Y1QFH6</accession>
<sequence length="404" mass="47178">MTNIKTDPLSIVRNLPIRMIHRSEINIDKDMDFDEIFIKKYKKYYLGKINGYSTRISTDNIKPGFYRRINSEFQHDLGYLNQEEIEKVKIIIKAGARPTIHIYGNINKEDNEEFLCPDDVNVYMAYKELEIKKIPVLILGSSNNMEESGYIVRSIEYNQNTYTPHFHGCIPINATRIPVTTINKKITHDDALNELISLIKDTKKALKDFHQPINTALHYHHTQFSILKRAEDSLLSMRLLYQSKLYLNAAVLVRSLYELTLIFYADWISPEIFNKYLKLSSIIKEKEWLIECDKELKANMKKGMKKTEAEKLKNSHMSAFHLASTVSEKARIFPLGEDHHQQLYSFLSKIAHQDFSMTARYKDTFDEVSEEAYSQDIMNDAIFYTDIFISHIVNNMLSDIGFKQ</sequence>
<name>A0A1Y1QFH6_9GAMM</name>
<proteinExistence type="predicted"/>
<protein>
    <submittedName>
        <fullName evidence="1">Uncharacterized protein</fullName>
    </submittedName>
</protein>
<evidence type="ECO:0000313" key="2">
    <source>
        <dbReference type="Proteomes" id="UP000192491"/>
    </source>
</evidence>
<dbReference type="EMBL" id="MTEJ01000345">
    <property type="protein sequence ID" value="OQX04332.1"/>
    <property type="molecule type" value="Genomic_DNA"/>
</dbReference>
<dbReference type="InterPro" id="IPR043733">
    <property type="entry name" value="DUF5677"/>
</dbReference>
<reference evidence="1 2" key="1">
    <citation type="submission" date="2017-01" db="EMBL/GenBank/DDBJ databases">
        <title>Novel large sulfur bacteria in the metagenomes of groundwater-fed chemosynthetic microbial mats in the Lake Huron basin.</title>
        <authorList>
            <person name="Sharrar A.M."/>
            <person name="Flood B.E."/>
            <person name="Bailey J.V."/>
            <person name="Jones D.S."/>
            <person name="Biddanda B."/>
            <person name="Ruberg S.A."/>
            <person name="Marcus D.N."/>
            <person name="Dick G.J."/>
        </authorList>
    </citation>
    <scope>NUCLEOTIDE SEQUENCE [LARGE SCALE GENOMIC DNA]</scope>
    <source>
        <strain evidence="1">A8</strain>
    </source>
</reference>
<gene>
    <name evidence="1" type="ORF">BWK73_36535</name>
</gene>
<dbReference type="AlphaFoldDB" id="A0A1Y1QFH6"/>
<dbReference type="Proteomes" id="UP000192491">
    <property type="component" value="Unassembled WGS sequence"/>
</dbReference>
<dbReference type="Pfam" id="PF18928">
    <property type="entry name" value="DUF5677"/>
    <property type="match status" value="1"/>
</dbReference>